<name>A0A1Y2J496_TRAC3</name>
<evidence type="ECO:0000313" key="1">
    <source>
        <dbReference type="EMBL" id="OSD08196.1"/>
    </source>
</evidence>
<protein>
    <submittedName>
        <fullName evidence="1">Uncharacterized protein</fullName>
    </submittedName>
</protein>
<dbReference type="EMBL" id="KZ084087">
    <property type="protein sequence ID" value="OSD08196.1"/>
    <property type="molecule type" value="Genomic_DNA"/>
</dbReference>
<gene>
    <name evidence="1" type="ORF">PYCCODRAFT_394712</name>
</gene>
<proteinExistence type="predicted"/>
<sequence length="195" mass="21128">MLAHRLVSNSVVDDALAVVLARLCHVLDVDIKEAFLESCSAARRCRSCTMSVTIVRCTVRIGRTYCTKPLLYVPSTISSIAPITTTIGSMVSTIGAREASLHSVHYMPDLLSESTAQQFSAIQGSLCSSRWSIWTTAVTSAKLRTTALSASATDPCDTEPYFVCSTGQTTPIRHAAQLGSLSRGDPRLTWYRHDA</sequence>
<evidence type="ECO:0000313" key="2">
    <source>
        <dbReference type="Proteomes" id="UP000193067"/>
    </source>
</evidence>
<dbReference type="AlphaFoldDB" id="A0A1Y2J496"/>
<keyword evidence="2" id="KW-1185">Reference proteome</keyword>
<accession>A0A1Y2J496</accession>
<organism evidence="1 2">
    <name type="scientific">Trametes coccinea (strain BRFM310)</name>
    <name type="common">Pycnoporus coccineus</name>
    <dbReference type="NCBI Taxonomy" id="1353009"/>
    <lineage>
        <taxon>Eukaryota</taxon>
        <taxon>Fungi</taxon>
        <taxon>Dikarya</taxon>
        <taxon>Basidiomycota</taxon>
        <taxon>Agaricomycotina</taxon>
        <taxon>Agaricomycetes</taxon>
        <taxon>Polyporales</taxon>
        <taxon>Polyporaceae</taxon>
        <taxon>Trametes</taxon>
    </lineage>
</organism>
<reference evidence="1 2" key="1">
    <citation type="journal article" date="2015" name="Biotechnol. Biofuels">
        <title>Enhanced degradation of softwood versus hardwood by the white-rot fungus Pycnoporus coccineus.</title>
        <authorList>
            <person name="Couturier M."/>
            <person name="Navarro D."/>
            <person name="Chevret D."/>
            <person name="Henrissat B."/>
            <person name="Piumi F."/>
            <person name="Ruiz-Duenas F.J."/>
            <person name="Martinez A.T."/>
            <person name="Grigoriev I.V."/>
            <person name="Riley R."/>
            <person name="Lipzen A."/>
            <person name="Berrin J.G."/>
            <person name="Master E.R."/>
            <person name="Rosso M.N."/>
        </authorList>
    </citation>
    <scope>NUCLEOTIDE SEQUENCE [LARGE SCALE GENOMIC DNA]</scope>
    <source>
        <strain evidence="1 2">BRFM310</strain>
    </source>
</reference>
<dbReference type="Proteomes" id="UP000193067">
    <property type="component" value="Unassembled WGS sequence"/>
</dbReference>